<reference evidence="1 2" key="1">
    <citation type="submission" date="2022-05" db="EMBL/GenBank/DDBJ databases">
        <authorList>
            <person name="Friedrich I."/>
            <person name="Poehlein A."/>
            <person name="Schneider D."/>
            <person name="Hertel R."/>
            <person name="Daniel R."/>
        </authorList>
    </citation>
    <scope>NUCLEOTIDE SEQUENCE [LARGE SCALE GENOMIC DNA]</scope>
</reference>
<organism evidence="1 2">
    <name type="scientific">Brevundimonas phage vB_BpoS-Kikimora</name>
    <dbReference type="NCBI Taxonomy" id="2948601"/>
    <lineage>
        <taxon>Viruses</taxon>
        <taxon>Duplodnaviria</taxon>
        <taxon>Heunggongvirae</taxon>
        <taxon>Uroviricota</taxon>
        <taxon>Caudoviricetes</taxon>
        <taxon>Jeanschmidtviridae</taxon>
        <taxon>Kikimoravirus</taxon>
        <taxon>Kikimoravirus kikimora</taxon>
    </lineage>
</organism>
<keyword evidence="2" id="KW-1185">Reference proteome</keyword>
<gene>
    <name evidence="1" type="ORF">KIKIMORA_03650</name>
</gene>
<accession>A0A9E7MTR5</accession>
<name>A0A9E7MTR5_9CAUD</name>
<sequence length="64" mass="7468">MTDGEEGDPACDVWGNCEPFPEERRQLEAMCRHCGGWRYRDYPTVGNWGVWEPALEKSWVHAKK</sequence>
<evidence type="ECO:0000313" key="2">
    <source>
        <dbReference type="Proteomes" id="UP001056576"/>
    </source>
</evidence>
<protein>
    <submittedName>
        <fullName evidence="1">Uncharacterized protein</fullName>
    </submittedName>
</protein>
<dbReference type="Proteomes" id="UP001056576">
    <property type="component" value="Segment"/>
</dbReference>
<dbReference type="EMBL" id="ON529857">
    <property type="protein sequence ID" value="USN15501.1"/>
    <property type="molecule type" value="Genomic_DNA"/>
</dbReference>
<proteinExistence type="predicted"/>
<evidence type="ECO:0000313" key="1">
    <source>
        <dbReference type="EMBL" id="USN15501.1"/>
    </source>
</evidence>